<sequence>MAPARTQGRERKAGRGKRPRRAPQNEGKAAVTAFPCGAS</sequence>
<evidence type="ECO:0000313" key="2">
    <source>
        <dbReference type="EMBL" id="SFV73292.1"/>
    </source>
</evidence>
<organism evidence="2 3">
    <name type="scientific">Desulfovibrio piger</name>
    <dbReference type="NCBI Taxonomy" id="901"/>
    <lineage>
        <taxon>Bacteria</taxon>
        <taxon>Pseudomonadati</taxon>
        <taxon>Thermodesulfobacteriota</taxon>
        <taxon>Desulfovibrionia</taxon>
        <taxon>Desulfovibrionales</taxon>
        <taxon>Desulfovibrionaceae</taxon>
        <taxon>Desulfovibrio</taxon>
    </lineage>
</organism>
<gene>
    <name evidence="2" type="ORF">DESPIGER_1447</name>
</gene>
<evidence type="ECO:0000313" key="3">
    <source>
        <dbReference type="Proteomes" id="UP000186323"/>
    </source>
</evidence>
<accession>A0A1K1LEX4</accession>
<protein>
    <submittedName>
        <fullName evidence="2">Uncharacterized protein</fullName>
    </submittedName>
</protein>
<proteinExistence type="predicted"/>
<dbReference type="Proteomes" id="UP000186323">
    <property type="component" value="Chromosome I"/>
</dbReference>
<feature type="region of interest" description="Disordered" evidence="1">
    <location>
        <begin position="1"/>
        <end position="39"/>
    </location>
</feature>
<dbReference type="KEGG" id="dpg:DESPIGER_1447"/>
<evidence type="ECO:0000256" key="1">
    <source>
        <dbReference type="SAM" id="MobiDB-lite"/>
    </source>
</evidence>
<dbReference type="EMBL" id="LT630450">
    <property type="protein sequence ID" value="SFV73292.1"/>
    <property type="molecule type" value="Genomic_DNA"/>
</dbReference>
<reference evidence="3" key="1">
    <citation type="submission" date="2016-10" db="EMBL/GenBank/DDBJ databases">
        <authorList>
            <person name="Wegmann U."/>
        </authorList>
    </citation>
    <scope>NUCLEOTIDE SEQUENCE [LARGE SCALE GENOMIC DNA]</scope>
</reference>
<dbReference type="AlphaFoldDB" id="A0A1K1LEX4"/>
<keyword evidence="3" id="KW-1185">Reference proteome</keyword>
<name>A0A1K1LEX4_9BACT</name>